<dbReference type="SUPFAM" id="SSF88723">
    <property type="entry name" value="PIN domain-like"/>
    <property type="match status" value="1"/>
</dbReference>
<dbReference type="AlphaFoldDB" id="A0A518B251"/>
<gene>
    <name evidence="1" type="ORF">Pan216_18670</name>
</gene>
<name>A0A518B251_9BACT</name>
<dbReference type="EMBL" id="CP036279">
    <property type="protein sequence ID" value="QDU61014.1"/>
    <property type="molecule type" value="Genomic_DNA"/>
</dbReference>
<accession>A0A518B251</accession>
<dbReference type="Proteomes" id="UP000317093">
    <property type="component" value="Chromosome"/>
</dbReference>
<dbReference type="InterPro" id="IPR021799">
    <property type="entry name" value="PIN-like_prokaryotic"/>
</dbReference>
<dbReference type="RefSeq" id="WP_145257658.1">
    <property type="nucleotide sequence ID" value="NZ_CP036279.1"/>
</dbReference>
<dbReference type="InterPro" id="IPR029060">
    <property type="entry name" value="PIN-like_dom_sf"/>
</dbReference>
<proteinExistence type="predicted"/>
<dbReference type="Pfam" id="PF11848">
    <property type="entry name" value="DUF3368"/>
    <property type="match status" value="1"/>
</dbReference>
<dbReference type="KEGG" id="knv:Pan216_18670"/>
<sequence length="191" mass="21374">MTQSTDEDMEEEQIVDTCCLLNLYATGEQTAIFQHLGGIFVSAQIQGEALSIRCVDHDSPPHLVPKEIDLTEAIDAGHITVLDLDGQEEMDSFVRFAQQLDDGEAGALALAKSRGWTVATDDKKARRIAGEEGIRVVGTSEMIRTWAESQGMDDRQVGEVLRRIQTMGRFRPRRADSLYEWWNQMVEATES</sequence>
<protein>
    <recommendedName>
        <fullName evidence="3">PIN domain-containing protein</fullName>
    </recommendedName>
</protein>
<reference evidence="1 2" key="1">
    <citation type="submission" date="2019-02" db="EMBL/GenBank/DDBJ databases">
        <title>Deep-cultivation of Planctomycetes and their phenomic and genomic characterization uncovers novel biology.</title>
        <authorList>
            <person name="Wiegand S."/>
            <person name="Jogler M."/>
            <person name="Boedeker C."/>
            <person name="Pinto D."/>
            <person name="Vollmers J."/>
            <person name="Rivas-Marin E."/>
            <person name="Kohn T."/>
            <person name="Peeters S.H."/>
            <person name="Heuer A."/>
            <person name="Rast P."/>
            <person name="Oberbeckmann S."/>
            <person name="Bunk B."/>
            <person name="Jeske O."/>
            <person name="Meyerdierks A."/>
            <person name="Storesund J.E."/>
            <person name="Kallscheuer N."/>
            <person name="Luecker S."/>
            <person name="Lage O.M."/>
            <person name="Pohl T."/>
            <person name="Merkel B.J."/>
            <person name="Hornburger P."/>
            <person name="Mueller R.-W."/>
            <person name="Bruemmer F."/>
            <person name="Labrenz M."/>
            <person name="Spormann A.M."/>
            <person name="Op den Camp H."/>
            <person name="Overmann J."/>
            <person name="Amann R."/>
            <person name="Jetten M.S.M."/>
            <person name="Mascher T."/>
            <person name="Medema M.H."/>
            <person name="Devos D.P."/>
            <person name="Kaster A.-K."/>
            <person name="Ovreas L."/>
            <person name="Rohde M."/>
            <person name="Galperin M.Y."/>
            <person name="Jogler C."/>
        </authorList>
    </citation>
    <scope>NUCLEOTIDE SEQUENCE [LARGE SCALE GENOMIC DNA]</scope>
    <source>
        <strain evidence="1 2">Pan216</strain>
    </source>
</reference>
<dbReference type="OrthoDB" id="486833at2"/>
<evidence type="ECO:0008006" key="3">
    <source>
        <dbReference type="Google" id="ProtNLM"/>
    </source>
</evidence>
<organism evidence="1 2">
    <name type="scientific">Kolteria novifilia</name>
    <dbReference type="NCBI Taxonomy" id="2527975"/>
    <lineage>
        <taxon>Bacteria</taxon>
        <taxon>Pseudomonadati</taxon>
        <taxon>Planctomycetota</taxon>
        <taxon>Planctomycetia</taxon>
        <taxon>Kolteriales</taxon>
        <taxon>Kolteriaceae</taxon>
        <taxon>Kolteria</taxon>
    </lineage>
</organism>
<keyword evidence="2" id="KW-1185">Reference proteome</keyword>
<evidence type="ECO:0000313" key="2">
    <source>
        <dbReference type="Proteomes" id="UP000317093"/>
    </source>
</evidence>
<evidence type="ECO:0000313" key="1">
    <source>
        <dbReference type="EMBL" id="QDU61014.1"/>
    </source>
</evidence>